<reference evidence="1 2" key="1">
    <citation type="journal article" date="2015" name="Genome Announc.">
        <title>Expanding the biotechnology potential of lactobacilli through comparative genomics of 213 strains and associated genera.</title>
        <authorList>
            <person name="Sun Z."/>
            <person name="Harris H.M."/>
            <person name="McCann A."/>
            <person name="Guo C."/>
            <person name="Argimon S."/>
            <person name="Zhang W."/>
            <person name="Yang X."/>
            <person name="Jeffery I.B."/>
            <person name="Cooney J.C."/>
            <person name="Kagawa T.F."/>
            <person name="Liu W."/>
            <person name="Song Y."/>
            <person name="Salvetti E."/>
            <person name="Wrobel A."/>
            <person name="Rasinkangas P."/>
            <person name="Parkhill J."/>
            <person name="Rea M.C."/>
            <person name="O'Sullivan O."/>
            <person name="Ritari J."/>
            <person name="Douillard F.P."/>
            <person name="Paul Ross R."/>
            <person name="Yang R."/>
            <person name="Briner A.E."/>
            <person name="Felis G.E."/>
            <person name="de Vos W.M."/>
            <person name="Barrangou R."/>
            <person name="Klaenhammer T.R."/>
            <person name="Caufield P.W."/>
            <person name="Cui Y."/>
            <person name="Zhang H."/>
            <person name="O'Toole P.W."/>
        </authorList>
    </citation>
    <scope>NUCLEOTIDE SEQUENCE [LARGE SCALE GENOMIC DNA]</scope>
    <source>
        <strain evidence="1 2">DSM 21115</strain>
    </source>
</reference>
<evidence type="ECO:0000313" key="2">
    <source>
        <dbReference type="Proteomes" id="UP000050920"/>
    </source>
</evidence>
<dbReference type="EMBL" id="AYGX02000116">
    <property type="protein sequence ID" value="KRO26659.1"/>
    <property type="molecule type" value="Genomic_DNA"/>
</dbReference>
<evidence type="ECO:0000313" key="1">
    <source>
        <dbReference type="EMBL" id="KRO26659.1"/>
    </source>
</evidence>
<name>A0A0R2NRV2_9LACO</name>
<gene>
    <name evidence="1" type="ORF">DY78_GL000771</name>
</gene>
<protein>
    <submittedName>
        <fullName evidence="1">Uncharacterized protein</fullName>
    </submittedName>
</protein>
<comment type="caution">
    <text evidence="1">The sequence shown here is derived from an EMBL/GenBank/DDBJ whole genome shotgun (WGS) entry which is preliminary data.</text>
</comment>
<dbReference type="AlphaFoldDB" id="A0A0R2NRV2"/>
<dbReference type="Proteomes" id="UP000050920">
    <property type="component" value="Unassembled WGS sequence"/>
</dbReference>
<keyword evidence="2" id="KW-1185">Reference proteome</keyword>
<accession>A0A0R2NRV2</accession>
<organism evidence="1 2">
    <name type="scientific">Lactiplantibacillus fabifermentans DSM 21115</name>
    <dbReference type="NCBI Taxonomy" id="1413187"/>
    <lineage>
        <taxon>Bacteria</taxon>
        <taxon>Bacillati</taxon>
        <taxon>Bacillota</taxon>
        <taxon>Bacilli</taxon>
        <taxon>Lactobacillales</taxon>
        <taxon>Lactobacillaceae</taxon>
        <taxon>Lactiplantibacillus</taxon>
    </lineage>
</organism>
<proteinExistence type="predicted"/>
<sequence length="50" mass="5564">MQLKNQLRRNVVADFFTIQLVCFRTSASSSGWSLPQLADRNSIVLGPVQA</sequence>